<dbReference type="InterPro" id="IPR021860">
    <property type="entry name" value="Peptidase_S12_Pab87-rel_C"/>
</dbReference>
<evidence type="ECO:0000259" key="3">
    <source>
        <dbReference type="Pfam" id="PF11954"/>
    </source>
</evidence>
<evidence type="ECO:0000313" key="5">
    <source>
        <dbReference type="Proteomes" id="UP001549313"/>
    </source>
</evidence>
<proteinExistence type="predicted"/>
<keyword evidence="5" id="KW-1185">Reference proteome</keyword>
<protein>
    <submittedName>
        <fullName evidence="4">CubicO group peptidase (Beta-lactamase class C family)</fullName>
    </submittedName>
</protein>
<dbReference type="InterPro" id="IPR001466">
    <property type="entry name" value="Beta-lactam-related"/>
</dbReference>
<dbReference type="Gene3D" id="3.40.710.10">
    <property type="entry name" value="DD-peptidase/beta-lactamase superfamily"/>
    <property type="match status" value="1"/>
</dbReference>
<keyword evidence="1" id="KW-0732">Signal</keyword>
<dbReference type="EMBL" id="JBEPTF010000005">
    <property type="protein sequence ID" value="MET4685272.1"/>
    <property type="molecule type" value="Genomic_DNA"/>
</dbReference>
<dbReference type="Proteomes" id="UP001549313">
    <property type="component" value="Unassembled WGS sequence"/>
</dbReference>
<dbReference type="PANTHER" id="PTHR46825:SF15">
    <property type="entry name" value="BETA-LACTAMASE-RELATED DOMAIN-CONTAINING PROTEIN"/>
    <property type="match status" value="1"/>
</dbReference>
<sequence length="525" mass="57171">MMSRVKNYGAILAVAACAVGGAVEAAEPGRRLTERQIDEVVEAARASFEIPGVAIAVVQPGQPTYLKGYGVTDHRANTPVDADTLFGIGSISKAFTTTTIALLEQEGRLDWDDPVIDYVPEFRLSDPWVTREFTIRDLVSHRSGLPPYAGDLVMLTEGKANRAQVYQALAHLEPKSSFRTEFAYDNLLYIVAGDLIERVTGRTWQDEIQTRFMTRLDMRNCVPDQKRLGPDAARSLAHDYADGRLTTVDFPLPDITLAAGGIFCNARGMAQWMAYNLDPAKGPELDAARRADLFSPVTLMPLGRSASPYQAGTTFNAYGLGWMVQDSFGRREVQHGGGLPGMVSYLSLYPDDGFGVMVMTNKTSGAARAIAQQLAALKFSPNPVRAVADQGRAEIAAVRAAQADTAAAGSADAAEGEAQRPALPLAQYVGRYDDAWFGPVEVRLEGDGLVMDLGSQAMTGRLRHVGGDRFIAAWRDRTLNADAYVNFRVDPRGQVHDIEMAPVSPRTDPSFNFRDLRLVRAAKRP</sequence>
<dbReference type="Pfam" id="PF11954">
    <property type="entry name" value="DUF3471"/>
    <property type="match status" value="1"/>
</dbReference>
<reference evidence="4 5" key="1">
    <citation type="submission" date="2024-06" db="EMBL/GenBank/DDBJ databases">
        <title>Sorghum-associated microbial communities from plants grown in Nebraska, USA.</title>
        <authorList>
            <person name="Schachtman D."/>
        </authorList>
    </citation>
    <scope>NUCLEOTIDE SEQUENCE [LARGE SCALE GENOMIC DNA]</scope>
    <source>
        <strain evidence="4 5">2814</strain>
    </source>
</reference>
<dbReference type="PROSITE" id="PS51257">
    <property type="entry name" value="PROKAR_LIPOPROTEIN"/>
    <property type="match status" value="1"/>
</dbReference>
<feature type="chain" id="PRO_5045414589" evidence="1">
    <location>
        <begin position="26"/>
        <end position="525"/>
    </location>
</feature>
<dbReference type="RefSeq" id="WP_354090237.1">
    <property type="nucleotide sequence ID" value="NZ_JBEPTF010000005.1"/>
</dbReference>
<accession>A0ABV2RH97</accession>
<evidence type="ECO:0000313" key="4">
    <source>
        <dbReference type="EMBL" id="MET4685272.1"/>
    </source>
</evidence>
<feature type="domain" description="Beta-lactamase-related" evidence="2">
    <location>
        <begin position="38"/>
        <end position="370"/>
    </location>
</feature>
<name>A0ABV2RH97_9CAUL</name>
<feature type="signal peptide" evidence="1">
    <location>
        <begin position="1"/>
        <end position="25"/>
    </location>
</feature>
<dbReference type="Pfam" id="PF00144">
    <property type="entry name" value="Beta-lactamase"/>
    <property type="match status" value="1"/>
</dbReference>
<dbReference type="InterPro" id="IPR012338">
    <property type="entry name" value="Beta-lactam/transpept-like"/>
</dbReference>
<dbReference type="SUPFAM" id="SSF56601">
    <property type="entry name" value="beta-lactamase/transpeptidase-like"/>
    <property type="match status" value="1"/>
</dbReference>
<dbReference type="InterPro" id="IPR050491">
    <property type="entry name" value="AmpC-like"/>
</dbReference>
<dbReference type="Gene3D" id="2.40.128.600">
    <property type="match status" value="1"/>
</dbReference>
<dbReference type="PANTHER" id="PTHR46825">
    <property type="entry name" value="D-ALANYL-D-ALANINE-CARBOXYPEPTIDASE/ENDOPEPTIDASE AMPH"/>
    <property type="match status" value="1"/>
</dbReference>
<comment type="caution">
    <text evidence="4">The sequence shown here is derived from an EMBL/GenBank/DDBJ whole genome shotgun (WGS) entry which is preliminary data.</text>
</comment>
<organism evidence="4 5">
    <name type="scientific">Brevundimonas faecalis</name>
    <dbReference type="NCBI Taxonomy" id="947378"/>
    <lineage>
        <taxon>Bacteria</taxon>
        <taxon>Pseudomonadati</taxon>
        <taxon>Pseudomonadota</taxon>
        <taxon>Alphaproteobacteria</taxon>
        <taxon>Caulobacterales</taxon>
        <taxon>Caulobacteraceae</taxon>
        <taxon>Brevundimonas</taxon>
    </lineage>
</organism>
<gene>
    <name evidence="4" type="ORF">ABIE19_003223</name>
</gene>
<evidence type="ECO:0000259" key="2">
    <source>
        <dbReference type="Pfam" id="PF00144"/>
    </source>
</evidence>
<evidence type="ECO:0000256" key="1">
    <source>
        <dbReference type="SAM" id="SignalP"/>
    </source>
</evidence>
<feature type="domain" description="Peptidase S12 Pab87-related C-terminal" evidence="3">
    <location>
        <begin position="417"/>
        <end position="518"/>
    </location>
</feature>